<reference evidence="1" key="1">
    <citation type="journal article" date="2015" name="Nature">
        <title>Complex archaea that bridge the gap between prokaryotes and eukaryotes.</title>
        <authorList>
            <person name="Spang A."/>
            <person name="Saw J.H."/>
            <person name="Jorgensen S.L."/>
            <person name="Zaremba-Niedzwiedzka K."/>
            <person name="Martijn J."/>
            <person name="Lind A.E."/>
            <person name="van Eijk R."/>
            <person name="Schleper C."/>
            <person name="Guy L."/>
            <person name="Ettema T.J."/>
        </authorList>
    </citation>
    <scope>NUCLEOTIDE SEQUENCE</scope>
</reference>
<evidence type="ECO:0000313" key="1">
    <source>
        <dbReference type="EMBL" id="KKM92586.1"/>
    </source>
</evidence>
<dbReference type="AlphaFoldDB" id="A0A0F9LZR9"/>
<protein>
    <submittedName>
        <fullName evidence="1">Uncharacterized protein</fullName>
    </submittedName>
</protein>
<dbReference type="EMBL" id="LAZR01006371">
    <property type="protein sequence ID" value="KKM92586.1"/>
    <property type="molecule type" value="Genomic_DNA"/>
</dbReference>
<gene>
    <name evidence="1" type="ORF">LCGC14_1216860</name>
</gene>
<comment type="caution">
    <text evidence="1">The sequence shown here is derived from an EMBL/GenBank/DDBJ whole genome shotgun (WGS) entry which is preliminary data.</text>
</comment>
<sequence>MNRRIWKAIWRKDWPKALYYRADHADRLEAFCLTL</sequence>
<organism evidence="1">
    <name type="scientific">marine sediment metagenome</name>
    <dbReference type="NCBI Taxonomy" id="412755"/>
    <lineage>
        <taxon>unclassified sequences</taxon>
        <taxon>metagenomes</taxon>
        <taxon>ecological metagenomes</taxon>
    </lineage>
</organism>
<accession>A0A0F9LZR9</accession>
<name>A0A0F9LZR9_9ZZZZ</name>
<proteinExistence type="predicted"/>